<evidence type="ECO:0000313" key="5">
    <source>
        <dbReference type="EMBL" id="KAG3209370.1"/>
    </source>
</evidence>
<gene>
    <name evidence="2" type="ORF">PC113_g20506</name>
    <name evidence="3" type="ORF">PC115_g18810</name>
    <name evidence="4" type="ORF">PC118_g20382</name>
    <name evidence="5" type="ORF">PC129_g19615</name>
</gene>
<organism evidence="2 6">
    <name type="scientific">Phytophthora cactorum</name>
    <dbReference type="NCBI Taxonomy" id="29920"/>
    <lineage>
        <taxon>Eukaryota</taxon>
        <taxon>Sar</taxon>
        <taxon>Stramenopiles</taxon>
        <taxon>Oomycota</taxon>
        <taxon>Peronosporomycetes</taxon>
        <taxon>Peronosporales</taxon>
        <taxon>Peronosporaceae</taxon>
        <taxon>Phytophthora</taxon>
    </lineage>
</organism>
<name>A0A8T0Y2M7_9STRA</name>
<evidence type="ECO:0000313" key="4">
    <source>
        <dbReference type="EMBL" id="KAG2964318.1"/>
    </source>
</evidence>
<dbReference type="Proteomes" id="UP000735874">
    <property type="component" value="Unassembled WGS sequence"/>
</dbReference>
<dbReference type="Proteomes" id="UP000774804">
    <property type="component" value="Unassembled WGS sequence"/>
</dbReference>
<evidence type="ECO:0000313" key="2">
    <source>
        <dbReference type="EMBL" id="KAG2833834.1"/>
    </source>
</evidence>
<feature type="compositionally biased region" description="Polar residues" evidence="1">
    <location>
        <begin position="220"/>
        <end position="233"/>
    </location>
</feature>
<evidence type="ECO:0000256" key="1">
    <source>
        <dbReference type="SAM" id="MobiDB-lite"/>
    </source>
</evidence>
<dbReference type="Proteomes" id="UP000760860">
    <property type="component" value="Unassembled WGS sequence"/>
</dbReference>
<feature type="compositionally biased region" description="Basic and acidic residues" evidence="1">
    <location>
        <begin position="60"/>
        <end position="75"/>
    </location>
</feature>
<dbReference type="VEuPathDB" id="FungiDB:PC110_g8531"/>
<proteinExistence type="predicted"/>
<evidence type="ECO:0000313" key="3">
    <source>
        <dbReference type="EMBL" id="KAG2892455.1"/>
    </source>
</evidence>
<protein>
    <recommendedName>
        <fullName evidence="7">Eukaryotic/viral aspartic protease</fullName>
    </recommendedName>
</protein>
<feature type="region of interest" description="Disordered" evidence="1">
    <location>
        <begin position="1"/>
        <end position="95"/>
    </location>
</feature>
<evidence type="ECO:0008006" key="7">
    <source>
        <dbReference type="Google" id="ProtNLM"/>
    </source>
</evidence>
<dbReference type="EMBL" id="RCMG01001190">
    <property type="protein sequence ID" value="KAG2833834.1"/>
    <property type="molecule type" value="Genomic_DNA"/>
</dbReference>
<dbReference type="EMBL" id="RCMI01001002">
    <property type="protein sequence ID" value="KAG2892455.1"/>
    <property type="molecule type" value="Genomic_DNA"/>
</dbReference>
<dbReference type="AlphaFoldDB" id="A0A8T0Y2M7"/>
<feature type="region of interest" description="Disordered" evidence="1">
    <location>
        <begin position="323"/>
        <end position="349"/>
    </location>
</feature>
<feature type="compositionally biased region" description="Basic and acidic residues" evidence="1">
    <location>
        <begin position="250"/>
        <end position="261"/>
    </location>
</feature>
<comment type="caution">
    <text evidence="2">The sequence shown here is derived from an EMBL/GenBank/DDBJ whole genome shotgun (WGS) entry which is preliminary data.</text>
</comment>
<dbReference type="Proteomes" id="UP000697107">
    <property type="component" value="Unassembled WGS sequence"/>
</dbReference>
<dbReference type="EMBL" id="RCML01001224">
    <property type="protein sequence ID" value="KAG2964318.1"/>
    <property type="molecule type" value="Genomic_DNA"/>
</dbReference>
<dbReference type="EMBL" id="RCMV01001281">
    <property type="protein sequence ID" value="KAG3209370.1"/>
    <property type="molecule type" value="Genomic_DNA"/>
</dbReference>
<feature type="compositionally biased region" description="Basic and acidic residues" evidence="1">
    <location>
        <begin position="42"/>
        <end position="51"/>
    </location>
</feature>
<feature type="region of interest" description="Disordered" evidence="1">
    <location>
        <begin position="216"/>
        <end position="265"/>
    </location>
</feature>
<accession>A0A8T0Y2M7</accession>
<sequence>MAKGSTTVPAIPAKSGGARNESASPDMTGAYLSAAIELSDSSSRDRRRDSGDGDASVGTERGDEDSRNLAGKLDDIVGPDPDYNDYDDVTEGSKPSVVSAKRSALLNTPRPPINGDSPAAKPVVIRVQALMQNDGRMQLFKPIPTRQADWSALAHELQFPVNLITTSQVAEVSASLLLALRYENKTYPSTMLLQDWSPLEAGSALQKRKKKKLSKAFGATSINAGKQPVSRQGQVEEDPSKIPLPQTLRSGDRTRRDKTGADRGAFGTTEASTYFQDSHIVMPSSASRTARMNAANEISQGSHGEDEDPQAELASQMKEMAALNDADPTSRTKTASHRPLDRIKPFTGFRNKSENSMQWLRTFVYEMTGTHGEADK</sequence>
<reference evidence="2" key="1">
    <citation type="submission" date="2018-10" db="EMBL/GenBank/DDBJ databases">
        <title>Effector identification in a new, highly contiguous assembly of the strawberry crown rot pathogen Phytophthora cactorum.</title>
        <authorList>
            <person name="Armitage A.D."/>
            <person name="Nellist C.F."/>
            <person name="Bates H."/>
            <person name="Vickerstaff R.J."/>
            <person name="Harrison R.J."/>
        </authorList>
    </citation>
    <scope>NUCLEOTIDE SEQUENCE</scope>
    <source>
        <strain evidence="2">15-7</strain>
        <strain evidence="3">4032</strain>
        <strain evidence="4">P415</strain>
        <strain evidence="5">P421</strain>
    </source>
</reference>
<evidence type="ECO:0000313" key="6">
    <source>
        <dbReference type="Proteomes" id="UP000735874"/>
    </source>
</evidence>